<dbReference type="NCBIfam" id="TIGR00861">
    <property type="entry name" value="MIP"/>
    <property type="match status" value="1"/>
</dbReference>
<feature type="transmembrane region" description="Helical" evidence="8">
    <location>
        <begin position="12"/>
        <end position="33"/>
    </location>
</feature>
<evidence type="ECO:0000313" key="10">
    <source>
        <dbReference type="Proteomes" id="UP000252680"/>
    </source>
</evidence>
<keyword evidence="10" id="KW-1185">Reference proteome</keyword>
<dbReference type="AlphaFoldDB" id="A0A365YY24"/>
<keyword evidence="6 8" id="KW-0472">Membrane</keyword>
<reference evidence="9 10" key="1">
    <citation type="submission" date="2018-05" db="EMBL/GenBank/DDBJ databases">
        <title>Komagataeibacter cocois sp. nov., for a novel cellulose- producing strain isolated from coconut milk.</title>
        <authorList>
            <person name="Liu L."/>
            <person name="Wang Y."/>
            <person name="Liu S."/>
            <person name="Bi J."/>
            <person name="Chen H."/>
            <person name="Deng J."/>
            <person name="Zhang C."/>
            <person name="Hu Q."/>
            <person name="Li C."/>
        </authorList>
    </citation>
    <scope>NUCLEOTIDE SEQUENCE [LARGE SCALE GENOMIC DNA]</scope>
    <source>
        <strain evidence="9 10">WE7</strain>
    </source>
</reference>
<accession>A0A365YY24</accession>
<feature type="transmembrane region" description="Helical" evidence="8">
    <location>
        <begin position="39"/>
        <end position="59"/>
    </location>
</feature>
<dbReference type="EMBL" id="QEXL01000005">
    <property type="protein sequence ID" value="RBM08244.1"/>
    <property type="molecule type" value="Genomic_DNA"/>
</dbReference>
<dbReference type="RefSeq" id="WP_113595363.1">
    <property type="nucleotide sequence ID" value="NZ_QEXL01000005.1"/>
</dbReference>
<protein>
    <submittedName>
        <fullName evidence="9">Aquaporin</fullName>
    </submittedName>
</protein>
<feature type="transmembrane region" description="Helical" evidence="8">
    <location>
        <begin position="238"/>
        <end position="256"/>
    </location>
</feature>
<comment type="caution">
    <text evidence="9">The sequence shown here is derived from an EMBL/GenBank/DDBJ whole genome shotgun (WGS) entry which is preliminary data.</text>
</comment>
<feature type="transmembrane region" description="Helical" evidence="8">
    <location>
        <begin position="125"/>
        <end position="144"/>
    </location>
</feature>
<dbReference type="PRINTS" id="PR00783">
    <property type="entry name" value="MINTRINSICP"/>
</dbReference>
<dbReference type="InterPro" id="IPR022357">
    <property type="entry name" value="MIP_CS"/>
</dbReference>
<evidence type="ECO:0000256" key="7">
    <source>
        <dbReference type="RuleBase" id="RU000477"/>
    </source>
</evidence>
<keyword evidence="3 7" id="KW-0813">Transport</keyword>
<keyword evidence="4 7" id="KW-0812">Transmembrane</keyword>
<gene>
    <name evidence="9" type="ORF">NJLHNGOC_04805</name>
</gene>
<dbReference type="CDD" id="cd00333">
    <property type="entry name" value="MIP"/>
    <property type="match status" value="1"/>
</dbReference>
<dbReference type="SUPFAM" id="SSF81338">
    <property type="entry name" value="Aquaporin-like"/>
    <property type="match status" value="1"/>
</dbReference>
<dbReference type="PANTHER" id="PTHR43829:SF9">
    <property type="entry name" value="AQUAPORIN-9"/>
    <property type="match status" value="1"/>
</dbReference>
<dbReference type="Pfam" id="PF00230">
    <property type="entry name" value="MIP"/>
    <property type="match status" value="1"/>
</dbReference>
<dbReference type="InterPro" id="IPR000425">
    <property type="entry name" value="MIP"/>
</dbReference>
<dbReference type="GO" id="GO:0015254">
    <property type="term" value="F:glycerol channel activity"/>
    <property type="evidence" value="ECO:0007669"/>
    <property type="project" value="TreeGrafter"/>
</dbReference>
<feature type="transmembrane region" description="Helical" evidence="8">
    <location>
        <begin position="175"/>
        <end position="199"/>
    </location>
</feature>
<evidence type="ECO:0000256" key="5">
    <source>
        <dbReference type="ARBA" id="ARBA00022989"/>
    </source>
</evidence>
<sequence length="279" mass="30069">MNREFLGELISEALAVFIIIAFGDSVAAMYLLYDPSPYLHAYWGVCIVWGLGVTVAIYATGSVSGTHANPAVTLALATYRAFPWKKVVPYWVAQIVGGFLGAALVYALYYPVINHFNDLHQMTRTGGGGMGVFFTAPAPGITIWHAFSDEIILTAILVFGIFAITEQYNEMAPGANFGALIIGFLVAAIGASMGYLEAWAINPARDLGPRMFAYIAGWHASALPAAGHYWWVPVAGPLIGGLLGATAYEYLIYPFLPAQLRAQKALQSKIVEETIIIGK</sequence>
<evidence type="ECO:0000256" key="6">
    <source>
        <dbReference type="ARBA" id="ARBA00023136"/>
    </source>
</evidence>
<name>A0A365YY24_9PROT</name>
<dbReference type="PROSITE" id="PS00221">
    <property type="entry name" value="MIP"/>
    <property type="match status" value="1"/>
</dbReference>
<keyword evidence="5 8" id="KW-1133">Transmembrane helix</keyword>
<comment type="subcellular location">
    <subcellularLocation>
        <location evidence="1">Membrane</location>
        <topology evidence="1">Multi-pass membrane protein</topology>
    </subcellularLocation>
</comment>
<dbReference type="Gene3D" id="1.20.1080.10">
    <property type="entry name" value="Glycerol uptake facilitator protein"/>
    <property type="match status" value="1"/>
</dbReference>
<dbReference type="InterPro" id="IPR023271">
    <property type="entry name" value="Aquaporin-like"/>
</dbReference>
<feature type="transmembrane region" description="Helical" evidence="8">
    <location>
        <begin position="151"/>
        <end position="169"/>
    </location>
</feature>
<organism evidence="9 10">
    <name type="scientific">Novacetimonas cocois</name>
    <dbReference type="NCBI Taxonomy" id="1747507"/>
    <lineage>
        <taxon>Bacteria</taxon>
        <taxon>Pseudomonadati</taxon>
        <taxon>Pseudomonadota</taxon>
        <taxon>Alphaproteobacteria</taxon>
        <taxon>Acetobacterales</taxon>
        <taxon>Acetobacteraceae</taxon>
        <taxon>Novacetimonas</taxon>
    </lineage>
</organism>
<evidence type="ECO:0000313" key="9">
    <source>
        <dbReference type="EMBL" id="RBM08244.1"/>
    </source>
</evidence>
<dbReference type="Proteomes" id="UP000252680">
    <property type="component" value="Unassembled WGS sequence"/>
</dbReference>
<dbReference type="PANTHER" id="PTHR43829">
    <property type="entry name" value="AQUAPORIN OR AQUAGLYCEROPORIN RELATED"/>
    <property type="match status" value="1"/>
</dbReference>
<proteinExistence type="inferred from homology"/>
<evidence type="ECO:0000256" key="3">
    <source>
        <dbReference type="ARBA" id="ARBA00022448"/>
    </source>
</evidence>
<evidence type="ECO:0000256" key="1">
    <source>
        <dbReference type="ARBA" id="ARBA00004141"/>
    </source>
</evidence>
<evidence type="ECO:0000256" key="2">
    <source>
        <dbReference type="ARBA" id="ARBA00006175"/>
    </source>
</evidence>
<dbReference type="InterPro" id="IPR050363">
    <property type="entry name" value="MIP/Aquaporin"/>
</dbReference>
<comment type="similarity">
    <text evidence="2 7">Belongs to the MIP/aquaporin (TC 1.A.8) family.</text>
</comment>
<evidence type="ECO:0000256" key="4">
    <source>
        <dbReference type="ARBA" id="ARBA00022692"/>
    </source>
</evidence>
<dbReference type="OrthoDB" id="9807293at2"/>
<dbReference type="GO" id="GO:0005886">
    <property type="term" value="C:plasma membrane"/>
    <property type="evidence" value="ECO:0007669"/>
    <property type="project" value="TreeGrafter"/>
</dbReference>
<evidence type="ECO:0000256" key="8">
    <source>
        <dbReference type="SAM" id="Phobius"/>
    </source>
</evidence>
<feature type="transmembrane region" description="Helical" evidence="8">
    <location>
        <begin position="90"/>
        <end position="113"/>
    </location>
</feature>